<sequence>MRALIVMIVWTCSYRDVWSFYRTDVIVRWFLGECKSEIHRRAKKFSANIKPVFNEFSKELKRKLSKFADYLPSSALFGKVRKLWAVDSFLIEVPFGKRNKETLWKKFQLSLKQGKYKEAAKLFTNTYSARLGEGSRESSPRRGIEVTLTSRSSFSCYPQC</sequence>
<dbReference type="Proteomes" id="UP000001350">
    <property type="component" value="Chromosome"/>
</dbReference>
<reference evidence="1 2" key="1">
    <citation type="journal article" date="2009" name="Proc. Natl. Acad. Sci. U.S.A.">
        <title>Biogeography of the Sulfolobus islandicus pan-genome.</title>
        <authorList>
            <person name="Reno M.L."/>
            <person name="Held N.L."/>
            <person name="Fields C.J."/>
            <person name="Burke P.V."/>
            <person name="Whitaker R.J."/>
        </authorList>
    </citation>
    <scope>NUCLEOTIDE SEQUENCE [LARGE SCALE GENOMIC DNA]</scope>
    <source>
        <strain evidence="2">M.14.25 / Kamchatka #1</strain>
    </source>
</reference>
<evidence type="ECO:0008006" key="3">
    <source>
        <dbReference type="Google" id="ProtNLM"/>
    </source>
</evidence>
<gene>
    <name evidence="1" type="ordered locus">M1425_2813</name>
</gene>
<organism evidence="1 2">
    <name type="scientific">Saccharolobus islandicus (strain M.14.25 / Kamchatka #1)</name>
    <name type="common">Sulfolobus islandicus</name>
    <dbReference type="NCBI Taxonomy" id="427317"/>
    <lineage>
        <taxon>Archaea</taxon>
        <taxon>Thermoproteota</taxon>
        <taxon>Thermoprotei</taxon>
        <taxon>Sulfolobales</taxon>
        <taxon>Sulfolobaceae</taxon>
        <taxon>Saccharolobus</taxon>
    </lineage>
</organism>
<accession>C3MYJ1</accession>
<evidence type="ECO:0000313" key="2">
    <source>
        <dbReference type="Proteomes" id="UP000001350"/>
    </source>
</evidence>
<protein>
    <recommendedName>
        <fullName evidence="3">Transposase ISC1290</fullName>
    </recommendedName>
</protein>
<dbReference type="KEGG" id="sia:M1425_2813"/>
<evidence type="ECO:0000313" key="1">
    <source>
        <dbReference type="EMBL" id="ACP37970.1"/>
    </source>
</evidence>
<dbReference type="EMBL" id="CP001400">
    <property type="protein sequence ID" value="ACP37970.1"/>
    <property type="molecule type" value="Genomic_DNA"/>
</dbReference>
<dbReference type="AlphaFoldDB" id="C3MYJ1"/>
<proteinExistence type="predicted"/>
<dbReference type="HOGENOM" id="CLU_1648380_0_0_2"/>
<name>C3MYJ1_SACI4</name>